<dbReference type="GO" id="GO:0005634">
    <property type="term" value="C:nucleus"/>
    <property type="evidence" value="ECO:0007669"/>
    <property type="project" value="TreeGrafter"/>
</dbReference>
<evidence type="ECO:0000313" key="3">
    <source>
        <dbReference type="EMBL" id="CAD8239201.1"/>
    </source>
</evidence>
<protein>
    <recommendedName>
        <fullName evidence="2">HD/PDEase domain-containing protein</fullName>
    </recommendedName>
</protein>
<dbReference type="SUPFAM" id="SSF109604">
    <property type="entry name" value="HD-domain/PDEase-like"/>
    <property type="match status" value="1"/>
</dbReference>
<dbReference type="EMBL" id="HBDZ01007885">
    <property type="protein sequence ID" value="CAD8239201.1"/>
    <property type="molecule type" value="Transcribed_RNA"/>
</dbReference>
<name>A0A7R9Y1T7_9VIRI</name>
<feature type="domain" description="HD/PDEase" evidence="2">
    <location>
        <begin position="98"/>
        <end position="253"/>
    </location>
</feature>
<dbReference type="SMART" id="SM00471">
    <property type="entry name" value="HDc"/>
    <property type="match status" value="1"/>
</dbReference>
<dbReference type="CDD" id="cd00077">
    <property type="entry name" value="HDc"/>
    <property type="match status" value="1"/>
</dbReference>
<dbReference type="GO" id="GO:0008832">
    <property type="term" value="F:dGTPase activity"/>
    <property type="evidence" value="ECO:0007669"/>
    <property type="project" value="TreeGrafter"/>
</dbReference>
<dbReference type="Gene3D" id="1.10.3210.10">
    <property type="entry name" value="Hypothetical protein af1432"/>
    <property type="match status" value="1"/>
</dbReference>
<evidence type="ECO:0000259" key="2">
    <source>
        <dbReference type="SMART" id="SM00471"/>
    </source>
</evidence>
<dbReference type="Pfam" id="PF01966">
    <property type="entry name" value="HD"/>
    <property type="match status" value="1"/>
</dbReference>
<evidence type="ECO:0000256" key="1">
    <source>
        <dbReference type="SAM" id="MobiDB-lite"/>
    </source>
</evidence>
<proteinExistence type="predicted"/>
<feature type="compositionally biased region" description="Basic residues" evidence="1">
    <location>
        <begin position="511"/>
        <end position="520"/>
    </location>
</feature>
<feature type="compositionally biased region" description="Basic and acidic residues" evidence="1">
    <location>
        <begin position="499"/>
        <end position="508"/>
    </location>
</feature>
<dbReference type="InterPro" id="IPR003607">
    <property type="entry name" value="HD/PDEase_dom"/>
</dbReference>
<accession>A0A7R9Y1T7</accession>
<dbReference type="InterPro" id="IPR006674">
    <property type="entry name" value="HD_domain"/>
</dbReference>
<gene>
    <name evidence="3" type="ORF">PCOL08062_LOCUS6030</name>
</gene>
<dbReference type="Gene3D" id="3.30.70.2760">
    <property type="match status" value="1"/>
</dbReference>
<dbReference type="InterPro" id="IPR050135">
    <property type="entry name" value="dGTPase-like"/>
</dbReference>
<sequence length="565" mass="63964">MASGGYSEDGGMDELPLSQADVAALRTPAAALAMERRLHGRKNGDANDGPSKAKMFNDPVHGHFRVDPLLVSVIDTPQFQRLRDLKQLGTSHFVFPGAVHTRFDHSLGVAHLSDVFVRRIEVGQKSLNITFDDIQVVRLAGLVHDLGHGPFSHVFDNEFLPAVGFPKGGFVHEKMSCDILDLLVDENNIDIDKDTLDRVKEVVMSSEVDMIGPDGRHKWGDKGFLCEFVANGRNSIDVDKFDYMMRDCFYSGVKASCDFSRLMEQVKVIGGEMCWKASEADNIYELFHTRASLHRRIYTHKKAKAIEFMVTDALAAANPVLRITDKVSDPRDFWKLDDTVLKQIEQMPEEPALEDAKGIMHRIRTRDLYTHVNEVVIPPERLPHWLNRKVLPEEIITCTPHEFADAKLTAADVRVNNMKINYCKKDAHGRSINPVDCVRFFSDMTDQTSFLIPKDKVSSMMPAHFEERRVRVYCSTSRKSDDYQRKCEALAAAFEKFQEQEGMRDQQVHRTPLKQQRKRQRSDASLAGPGEDTPHSAHTGTYVGDRQRQLQGQRLFARGLGNGMQ</sequence>
<dbReference type="AlphaFoldDB" id="A0A7R9Y1T7"/>
<organism evidence="3">
    <name type="scientific">Prasinoderma coloniale</name>
    <dbReference type="NCBI Taxonomy" id="156133"/>
    <lineage>
        <taxon>Eukaryota</taxon>
        <taxon>Viridiplantae</taxon>
        <taxon>Prasinodermophyta</taxon>
        <taxon>Prasinodermophyceae</taxon>
        <taxon>Prasinodermales</taxon>
        <taxon>Prasinodermaceae</taxon>
        <taxon>Prasinoderma</taxon>
    </lineage>
</organism>
<dbReference type="PANTHER" id="PTHR11373:SF4">
    <property type="entry name" value="DEOXYNUCLEOSIDE TRIPHOSPHATE TRIPHOSPHOHYDROLASE SAMHD1"/>
    <property type="match status" value="1"/>
</dbReference>
<feature type="region of interest" description="Disordered" evidence="1">
    <location>
        <begin position="499"/>
        <end position="548"/>
    </location>
</feature>
<dbReference type="PANTHER" id="PTHR11373">
    <property type="entry name" value="DEOXYNUCLEOSIDE TRIPHOSPHATE TRIPHOSPHOHYDROLASE"/>
    <property type="match status" value="1"/>
</dbReference>
<dbReference type="FunFam" id="1.10.3210.10:FF:000030">
    <property type="entry name" value="Deoxynucleoside triphosphate triphosphohydrolase SAMHD1 homolog"/>
    <property type="match status" value="1"/>
</dbReference>
<dbReference type="GO" id="GO:0006203">
    <property type="term" value="P:dGTP catabolic process"/>
    <property type="evidence" value="ECO:0007669"/>
    <property type="project" value="TreeGrafter"/>
</dbReference>
<reference evidence="3" key="1">
    <citation type="submission" date="2021-01" db="EMBL/GenBank/DDBJ databases">
        <authorList>
            <person name="Corre E."/>
            <person name="Pelletier E."/>
            <person name="Niang G."/>
            <person name="Scheremetjew M."/>
            <person name="Finn R."/>
            <person name="Kale V."/>
            <person name="Holt S."/>
            <person name="Cochrane G."/>
            <person name="Meng A."/>
            <person name="Brown T."/>
            <person name="Cohen L."/>
        </authorList>
    </citation>
    <scope>NUCLEOTIDE SEQUENCE</scope>
    <source>
        <strain evidence="3">CCMP1413</strain>
    </source>
</reference>